<dbReference type="InterPro" id="IPR001841">
    <property type="entry name" value="Znf_RING"/>
</dbReference>
<dbReference type="GeneID" id="59376509"/>
<dbReference type="EMBL" id="JACETU010000004">
    <property type="protein sequence ID" value="KAF7430976.1"/>
    <property type="molecule type" value="Genomic_DNA"/>
</dbReference>
<evidence type="ECO:0000256" key="3">
    <source>
        <dbReference type="ARBA" id="ARBA00022833"/>
    </source>
</evidence>
<accession>A0A8H7A1D6</accession>
<evidence type="ECO:0000259" key="6">
    <source>
        <dbReference type="PROSITE" id="PS50089"/>
    </source>
</evidence>
<dbReference type="SUPFAM" id="SSF57850">
    <property type="entry name" value="RING/U-box"/>
    <property type="match status" value="1"/>
</dbReference>
<dbReference type="VEuPathDB" id="FungiDB:PC9H_006691"/>
<feature type="compositionally biased region" description="Polar residues" evidence="5">
    <location>
        <begin position="286"/>
        <end position="296"/>
    </location>
</feature>
<dbReference type="InterPro" id="IPR013083">
    <property type="entry name" value="Znf_RING/FYVE/PHD"/>
</dbReference>
<dbReference type="Pfam" id="PF13920">
    <property type="entry name" value="zf-C3HC4_3"/>
    <property type="match status" value="1"/>
</dbReference>
<feature type="compositionally biased region" description="Low complexity" evidence="5">
    <location>
        <begin position="178"/>
        <end position="192"/>
    </location>
</feature>
<reference evidence="7" key="1">
    <citation type="submission" date="2019-07" db="EMBL/GenBank/DDBJ databases">
        <authorList>
            <person name="Palmer J.M."/>
        </authorList>
    </citation>
    <scope>NUCLEOTIDE SEQUENCE</scope>
    <source>
        <strain evidence="7">PC9</strain>
    </source>
</reference>
<feature type="compositionally biased region" description="Low complexity" evidence="5">
    <location>
        <begin position="221"/>
        <end position="241"/>
    </location>
</feature>
<proteinExistence type="predicted"/>
<dbReference type="AlphaFoldDB" id="A0A8H7A1D6"/>
<gene>
    <name evidence="7" type="ORF">PC9H_006691</name>
</gene>
<feature type="region of interest" description="Disordered" evidence="5">
    <location>
        <begin position="172"/>
        <end position="304"/>
    </location>
</feature>
<dbReference type="PROSITE" id="PS00518">
    <property type="entry name" value="ZF_RING_1"/>
    <property type="match status" value="1"/>
</dbReference>
<evidence type="ECO:0000256" key="5">
    <source>
        <dbReference type="SAM" id="MobiDB-lite"/>
    </source>
</evidence>
<dbReference type="RefSeq" id="XP_036632254.1">
    <property type="nucleotide sequence ID" value="XM_036776235.1"/>
</dbReference>
<keyword evidence="3" id="KW-0862">Zinc</keyword>
<evidence type="ECO:0000313" key="7">
    <source>
        <dbReference type="EMBL" id="KAF7430976.1"/>
    </source>
</evidence>
<evidence type="ECO:0000256" key="4">
    <source>
        <dbReference type="PROSITE-ProRule" id="PRU00175"/>
    </source>
</evidence>
<dbReference type="GO" id="GO:0008270">
    <property type="term" value="F:zinc ion binding"/>
    <property type="evidence" value="ECO:0007669"/>
    <property type="project" value="UniProtKB-KW"/>
</dbReference>
<dbReference type="Proteomes" id="UP000623687">
    <property type="component" value="Unassembled WGS sequence"/>
</dbReference>
<dbReference type="PROSITE" id="PS50089">
    <property type="entry name" value="ZF_RING_2"/>
    <property type="match status" value="1"/>
</dbReference>
<evidence type="ECO:0000256" key="1">
    <source>
        <dbReference type="ARBA" id="ARBA00022723"/>
    </source>
</evidence>
<keyword evidence="1" id="KW-0479">Metal-binding</keyword>
<evidence type="ECO:0000313" key="8">
    <source>
        <dbReference type="Proteomes" id="UP000623687"/>
    </source>
</evidence>
<dbReference type="OrthoDB" id="6270329at2759"/>
<name>A0A8H7A1D6_PLEOS</name>
<keyword evidence="2 4" id="KW-0863">Zinc-finger</keyword>
<dbReference type="SMART" id="SM00184">
    <property type="entry name" value="RING"/>
    <property type="match status" value="1"/>
</dbReference>
<feature type="domain" description="RING-type" evidence="6">
    <location>
        <begin position="11"/>
        <end position="55"/>
    </location>
</feature>
<dbReference type="Gene3D" id="3.30.40.10">
    <property type="entry name" value="Zinc/RING finger domain, C3HC4 (zinc finger)"/>
    <property type="match status" value="1"/>
</dbReference>
<evidence type="ECO:0000256" key="2">
    <source>
        <dbReference type="ARBA" id="ARBA00022771"/>
    </source>
</evidence>
<protein>
    <recommendedName>
        <fullName evidence="6">RING-type domain-containing protein</fullName>
    </recommendedName>
</protein>
<feature type="compositionally biased region" description="Pro residues" evidence="5">
    <location>
        <begin position="193"/>
        <end position="202"/>
    </location>
</feature>
<keyword evidence="8" id="KW-1185">Reference proteome</keyword>
<feature type="compositionally biased region" description="Low complexity" evidence="5">
    <location>
        <begin position="262"/>
        <end position="277"/>
    </location>
</feature>
<sequence length="304" mass="33588">MLPNTSMSSACSICIDRLKAPIALPCGHVYCHECILNTIHQITPYTTQHNCPTCRAPFSTVNIDPNFVPSHLRQYITPSIRKLYMEDQMDSWPSASSGALTDKDIARIMAENESLRTSCGLWQRRAEVQAAATIGLIGLTRFARDRAVELKQERDSLRTKYEAFKRKYAHLEADDPESTFSPPRSPSSLFPEPSLPEMPPSHPISSLLAEGTVPRRPLQAPEAESPLGLSLLSLPDSAPQLEDLFSDSDLSRPPTKRRRTDSPTSSKSASVSVSASPLPKPRTQQRKGASTTTPLRRSPRNASR</sequence>
<dbReference type="InterPro" id="IPR017907">
    <property type="entry name" value="Znf_RING_CS"/>
</dbReference>
<organism evidence="7 8">
    <name type="scientific">Pleurotus ostreatus</name>
    <name type="common">Oyster mushroom</name>
    <name type="synonym">White-rot fungus</name>
    <dbReference type="NCBI Taxonomy" id="5322"/>
    <lineage>
        <taxon>Eukaryota</taxon>
        <taxon>Fungi</taxon>
        <taxon>Dikarya</taxon>
        <taxon>Basidiomycota</taxon>
        <taxon>Agaricomycotina</taxon>
        <taxon>Agaricomycetes</taxon>
        <taxon>Agaricomycetidae</taxon>
        <taxon>Agaricales</taxon>
        <taxon>Pleurotineae</taxon>
        <taxon>Pleurotaceae</taxon>
        <taxon>Pleurotus</taxon>
    </lineage>
</organism>
<comment type="caution">
    <text evidence="7">The sequence shown here is derived from an EMBL/GenBank/DDBJ whole genome shotgun (WGS) entry which is preliminary data.</text>
</comment>